<keyword evidence="1" id="KW-0472">Membrane</keyword>
<keyword evidence="3" id="KW-1185">Reference proteome</keyword>
<sequence length="139" mass="15931">MNLNSKVEIFVKLNILSALYALTLFIQIQLMGNIYRIARITDWLISTVNVAVGILNLTLLIFTSFLFYLITKKYLSKVKLRFLITILWIPYYAIFTSSLSPAMVRGEEPPPVLGLLFIGIFLIYPFYIAFINLISSANR</sequence>
<feature type="transmembrane region" description="Helical" evidence="1">
    <location>
        <begin position="50"/>
        <end position="70"/>
    </location>
</feature>
<protein>
    <submittedName>
        <fullName evidence="2">Uncharacterized protein</fullName>
    </submittedName>
</protein>
<name>A0ABW8T5C2_9CLOT</name>
<dbReference type="EMBL" id="JBJHZZ010000004">
    <property type="protein sequence ID" value="MFL0247155.1"/>
    <property type="molecule type" value="Genomic_DNA"/>
</dbReference>
<evidence type="ECO:0000313" key="2">
    <source>
        <dbReference type="EMBL" id="MFL0247155.1"/>
    </source>
</evidence>
<dbReference type="RefSeq" id="WP_406769599.1">
    <property type="nucleotide sequence ID" value="NZ_JBJHZZ010000004.1"/>
</dbReference>
<keyword evidence="1" id="KW-1133">Transmembrane helix</keyword>
<gene>
    <name evidence="2" type="ORF">ACJDUG_09235</name>
</gene>
<dbReference type="Proteomes" id="UP001623591">
    <property type="component" value="Unassembled WGS sequence"/>
</dbReference>
<proteinExistence type="predicted"/>
<evidence type="ECO:0000313" key="3">
    <source>
        <dbReference type="Proteomes" id="UP001623591"/>
    </source>
</evidence>
<feature type="transmembrane region" description="Helical" evidence="1">
    <location>
        <begin position="112"/>
        <end position="134"/>
    </location>
</feature>
<evidence type="ECO:0000256" key="1">
    <source>
        <dbReference type="SAM" id="Phobius"/>
    </source>
</evidence>
<comment type="caution">
    <text evidence="2">The sequence shown here is derived from an EMBL/GenBank/DDBJ whole genome shotgun (WGS) entry which is preliminary data.</text>
</comment>
<keyword evidence="1" id="KW-0812">Transmembrane</keyword>
<feature type="transmembrane region" description="Helical" evidence="1">
    <location>
        <begin position="9"/>
        <end position="30"/>
    </location>
</feature>
<feature type="transmembrane region" description="Helical" evidence="1">
    <location>
        <begin position="82"/>
        <end position="100"/>
    </location>
</feature>
<organism evidence="2 3">
    <name type="scientific">Candidatus Clostridium stratigraminis</name>
    <dbReference type="NCBI Taxonomy" id="3381661"/>
    <lineage>
        <taxon>Bacteria</taxon>
        <taxon>Bacillati</taxon>
        <taxon>Bacillota</taxon>
        <taxon>Clostridia</taxon>
        <taxon>Eubacteriales</taxon>
        <taxon>Clostridiaceae</taxon>
        <taxon>Clostridium</taxon>
    </lineage>
</organism>
<accession>A0ABW8T5C2</accession>
<reference evidence="2 3" key="1">
    <citation type="submission" date="2024-11" db="EMBL/GenBank/DDBJ databases">
        <authorList>
            <person name="Heng Y.C."/>
            <person name="Lim A.C.H."/>
            <person name="Lee J.K.Y."/>
            <person name="Kittelmann S."/>
        </authorList>
    </citation>
    <scope>NUCLEOTIDE SEQUENCE [LARGE SCALE GENOMIC DNA]</scope>
    <source>
        <strain evidence="2 3">WILCCON 0185</strain>
    </source>
</reference>